<keyword evidence="1" id="KW-0472">Membrane</keyword>
<keyword evidence="1" id="KW-1133">Transmembrane helix</keyword>
<name>A0AAI8HL15_9BACI</name>
<dbReference type="Proteomes" id="UP000234366">
    <property type="component" value="Chromosome"/>
</dbReference>
<accession>A0AAI8HL15</accession>
<organism evidence="2 3">
    <name type="scientific">Bacillus siamensis</name>
    <dbReference type="NCBI Taxonomy" id="659243"/>
    <lineage>
        <taxon>Bacteria</taxon>
        <taxon>Bacillati</taxon>
        <taxon>Bacillota</taxon>
        <taxon>Bacilli</taxon>
        <taxon>Bacillales</taxon>
        <taxon>Bacillaceae</taxon>
        <taxon>Bacillus</taxon>
        <taxon>Bacillus amyloliquefaciens group</taxon>
    </lineage>
</organism>
<sequence length="75" mass="8751">MFFKTSRNTDEKSTNIAFYSSFIYWSGFLLINSILDFFNKGLKINSLLLLISGLIVFFVSEFISRSIRKIKNKKV</sequence>
<evidence type="ECO:0000313" key="2">
    <source>
        <dbReference type="EMBL" id="AUJ75979.1"/>
    </source>
</evidence>
<keyword evidence="3" id="KW-1185">Reference proteome</keyword>
<feature type="transmembrane region" description="Helical" evidence="1">
    <location>
        <begin position="16"/>
        <end position="35"/>
    </location>
</feature>
<dbReference type="KEGG" id="bsia:CWD84_03630"/>
<dbReference type="AlphaFoldDB" id="A0AAI8HL15"/>
<protein>
    <submittedName>
        <fullName evidence="2">Uncharacterized protein</fullName>
    </submittedName>
</protein>
<dbReference type="EMBL" id="CP025001">
    <property type="protein sequence ID" value="AUJ75979.1"/>
    <property type="molecule type" value="Genomic_DNA"/>
</dbReference>
<reference evidence="2 3" key="1">
    <citation type="submission" date="2017-11" db="EMBL/GenBank/DDBJ databases">
        <title>Genome sequence and genome mining of multiple bioactive secondary metabolites from a deep sea-derived Bacillus siamensis SCSIO 05746.</title>
        <authorList>
            <person name="Pan H.-Q."/>
            <person name="Ju J.-H."/>
        </authorList>
    </citation>
    <scope>NUCLEOTIDE SEQUENCE [LARGE SCALE GENOMIC DNA]</scope>
    <source>
        <strain evidence="2 3">SCSIO 05746</strain>
    </source>
</reference>
<keyword evidence="1" id="KW-0812">Transmembrane</keyword>
<proteinExistence type="predicted"/>
<evidence type="ECO:0000256" key="1">
    <source>
        <dbReference type="SAM" id="Phobius"/>
    </source>
</evidence>
<evidence type="ECO:0000313" key="3">
    <source>
        <dbReference type="Proteomes" id="UP000234366"/>
    </source>
</evidence>
<gene>
    <name evidence="2" type="ORF">CWD84_03630</name>
</gene>
<feature type="transmembrane region" description="Helical" evidence="1">
    <location>
        <begin position="47"/>
        <end position="64"/>
    </location>
</feature>